<feature type="domain" description="RNA polymerase sigma-70 region 2" evidence="1">
    <location>
        <begin position="37"/>
        <end position="89"/>
    </location>
</feature>
<dbReference type="GO" id="GO:0006352">
    <property type="term" value="P:DNA-templated transcription initiation"/>
    <property type="evidence" value="ECO:0007669"/>
    <property type="project" value="InterPro"/>
</dbReference>
<reference evidence="2" key="1">
    <citation type="submission" date="2017-02" db="EMBL/GenBank/DDBJ databases">
        <title>Delving into the versatile metabolic prowess of the omnipresent phylum Bacteroidetes.</title>
        <authorList>
            <person name="Nobu M.K."/>
            <person name="Mei R."/>
            <person name="Narihiro T."/>
            <person name="Kuroda K."/>
            <person name="Liu W.-T."/>
        </authorList>
    </citation>
    <scope>NUCLEOTIDE SEQUENCE</scope>
    <source>
        <strain evidence="2">ADurb.Bin160</strain>
    </source>
</reference>
<protein>
    <submittedName>
        <fullName evidence="2">RNA polymerase sigma factor</fullName>
    </submittedName>
</protein>
<dbReference type="GO" id="GO:0003700">
    <property type="term" value="F:DNA-binding transcription factor activity"/>
    <property type="evidence" value="ECO:0007669"/>
    <property type="project" value="InterPro"/>
</dbReference>
<dbReference type="InterPro" id="IPR013325">
    <property type="entry name" value="RNA_pol_sigma_r2"/>
</dbReference>
<dbReference type="Pfam" id="PF04542">
    <property type="entry name" value="Sigma70_r2"/>
    <property type="match status" value="1"/>
</dbReference>
<dbReference type="Proteomes" id="UP000485621">
    <property type="component" value="Unassembled WGS sequence"/>
</dbReference>
<organism evidence="2">
    <name type="scientific">candidate division CPR1 bacterium ADurb.Bin160</name>
    <dbReference type="NCBI Taxonomy" id="1852826"/>
    <lineage>
        <taxon>Bacteria</taxon>
        <taxon>candidate division CPR1</taxon>
    </lineage>
</organism>
<dbReference type="SUPFAM" id="SSF88946">
    <property type="entry name" value="Sigma2 domain of RNA polymerase sigma factors"/>
    <property type="match status" value="1"/>
</dbReference>
<evidence type="ECO:0000313" key="2">
    <source>
        <dbReference type="EMBL" id="OQB40889.1"/>
    </source>
</evidence>
<accession>A0A1V5ZL02</accession>
<dbReference type="EMBL" id="MWDB01000029">
    <property type="protein sequence ID" value="OQB40889.1"/>
    <property type="molecule type" value="Genomic_DNA"/>
</dbReference>
<sequence length="100" mass="12374">MDFDKEFIEQLVKQDQRAFNEFYLKTVDMFFRYIHSNFFVSKEEAEDIISDFYIKRWDAVKRYDFKQSFSAFVWTVFKNLVKDSFKKQKDISFSSFDYED</sequence>
<name>A0A1V5ZL02_9BACT</name>
<gene>
    <name evidence="2" type="ORF">BWY04_01153</name>
</gene>
<comment type="caution">
    <text evidence="2">The sequence shown here is derived from an EMBL/GenBank/DDBJ whole genome shotgun (WGS) entry which is preliminary data.</text>
</comment>
<dbReference type="AlphaFoldDB" id="A0A1V5ZL02"/>
<evidence type="ECO:0000259" key="1">
    <source>
        <dbReference type="Pfam" id="PF04542"/>
    </source>
</evidence>
<dbReference type="InterPro" id="IPR007627">
    <property type="entry name" value="RNA_pol_sigma70_r2"/>
</dbReference>
<proteinExistence type="predicted"/>
<dbReference type="Gene3D" id="1.10.1740.10">
    <property type="match status" value="1"/>
</dbReference>